<feature type="transmembrane region" description="Helical" evidence="1">
    <location>
        <begin position="21"/>
        <end position="41"/>
    </location>
</feature>
<keyword evidence="3" id="KW-1185">Reference proteome</keyword>
<protein>
    <submittedName>
        <fullName evidence="2">Prepilin-type N-terminal cleavage/methylation domain-containing protein</fullName>
    </submittedName>
</protein>
<sequence length="269" mass="27496">MSRTIKIQTHERQQGFTLAELAVVLVIVGLLLGGLMMPLSAQYDSRYLNDNQKTLNDIREALIGFAAANGRLPCPAQRNIATATANAGVEAVTAAGGPCACSAVTSGIAAIGATACNENVPGGVTGVLPWATLGLPETDVWGNRFTYRVTTRFARVASGQNAFGGGCSPTTPPTSAAFALCSAGDITIYATSGGTALASNVPVVALSHGKNGVGAWTTSGIQIPGATGDELENANGDDSFVSNTSIDDQLIWVSPSILMNRMIAAGKLP</sequence>
<dbReference type="InterPro" id="IPR045584">
    <property type="entry name" value="Pilin-like"/>
</dbReference>
<dbReference type="RefSeq" id="WP_220636105.1">
    <property type="nucleotide sequence ID" value="NZ_CAJQUM010000001.1"/>
</dbReference>
<dbReference type="Pfam" id="PF07963">
    <property type="entry name" value="N_methyl"/>
    <property type="match status" value="1"/>
</dbReference>
<name>A0A916J6S6_9PROT</name>
<evidence type="ECO:0000313" key="2">
    <source>
        <dbReference type="EMBL" id="CAG4884235.1"/>
    </source>
</evidence>
<dbReference type="SUPFAM" id="SSF54523">
    <property type="entry name" value="Pili subunits"/>
    <property type="match status" value="1"/>
</dbReference>
<dbReference type="Proteomes" id="UP000742786">
    <property type="component" value="Unassembled WGS sequence"/>
</dbReference>
<organism evidence="2 3">
    <name type="scientific">Georgfuchsia toluolica</name>
    <dbReference type="NCBI Taxonomy" id="424218"/>
    <lineage>
        <taxon>Bacteria</taxon>
        <taxon>Pseudomonadati</taxon>
        <taxon>Pseudomonadota</taxon>
        <taxon>Betaproteobacteria</taxon>
        <taxon>Nitrosomonadales</taxon>
        <taxon>Sterolibacteriaceae</taxon>
        <taxon>Georgfuchsia</taxon>
    </lineage>
</organism>
<keyword evidence="1" id="KW-0472">Membrane</keyword>
<evidence type="ECO:0000256" key="1">
    <source>
        <dbReference type="SAM" id="Phobius"/>
    </source>
</evidence>
<reference evidence="2" key="1">
    <citation type="submission" date="2021-04" db="EMBL/GenBank/DDBJ databases">
        <authorList>
            <person name="Hornung B."/>
        </authorList>
    </citation>
    <scope>NUCLEOTIDE SEQUENCE</scope>
    <source>
        <strain evidence="2">G5G6</strain>
    </source>
</reference>
<accession>A0A916J6S6</accession>
<dbReference type="EMBL" id="CAJQUM010000001">
    <property type="protein sequence ID" value="CAG4884235.1"/>
    <property type="molecule type" value="Genomic_DNA"/>
</dbReference>
<comment type="caution">
    <text evidence="2">The sequence shown here is derived from an EMBL/GenBank/DDBJ whole genome shotgun (WGS) entry which is preliminary data.</text>
</comment>
<keyword evidence="1" id="KW-0812">Transmembrane</keyword>
<keyword evidence="1" id="KW-1133">Transmembrane helix</keyword>
<dbReference type="InterPro" id="IPR012902">
    <property type="entry name" value="N_methyl_site"/>
</dbReference>
<proteinExistence type="predicted"/>
<dbReference type="AlphaFoldDB" id="A0A916J6S6"/>
<dbReference type="NCBIfam" id="TIGR02532">
    <property type="entry name" value="IV_pilin_GFxxxE"/>
    <property type="match status" value="1"/>
</dbReference>
<evidence type="ECO:0000313" key="3">
    <source>
        <dbReference type="Proteomes" id="UP000742786"/>
    </source>
</evidence>
<gene>
    <name evidence="2" type="ORF">GTOL_12118</name>
</gene>